<dbReference type="SUPFAM" id="SSF81382">
    <property type="entry name" value="Skp1 dimerisation domain-like"/>
    <property type="match status" value="1"/>
</dbReference>
<accession>A0A0G4IWI8</accession>
<dbReference type="InterPro" id="IPR016073">
    <property type="entry name" value="Skp1_comp_POZ"/>
</dbReference>
<proteinExistence type="inferred from homology"/>
<dbReference type="EMBL" id="CDSF01000092">
    <property type="protein sequence ID" value="CEO99655.1"/>
    <property type="molecule type" value="Genomic_DNA"/>
</dbReference>
<protein>
    <recommendedName>
        <fullName evidence="10">SKP1 component dimerisation domain-containing protein</fullName>
    </recommendedName>
</protein>
<dbReference type="Pfam" id="PF01466">
    <property type="entry name" value="Skp1"/>
    <property type="match status" value="1"/>
</dbReference>
<evidence type="ECO:0008006" key="10">
    <source>
        <dbReference type="Google" id="ProtNLM"/>
    </source>
</evidence>
<dbReference type="EMBL" id="OVEO01000008">
    <property type="protein sequence ID" value="SPQ98012.1"/>
    <property type="molecule type" value="Genomic_DNA"/>
</dbReference>
<dbReference type="OMA" id="HKTDEEF"/>
<keyword evidence="8" id="KW-1185">Reference proteome</keyword>
<dbReference type="GO" id="GO:0006511">
    <property type="term" value="P:ubiquitin-dependent protein catabolic process"/>
    <property type="evidence" value="ECO:0007669"/>
    <property type="project" value="InterPro"/>
</dbReference>
<comment type="similarity">
    <text evidence="1 3">Belongs to the SKP1 family.</text>
</comment>
<evidence type="ECO:0000313" key="6">
    <source>
        <dbReference type="EMBL" id="CEO99655.1"/>
    </source>
</evidence>
<dbReference type="SUPFAM" id="SSF54695">
    <property type="entry name" value="POZ domain"/>
    <property type="match status" value="1"/>
</dbReference>
<comment type="pathway">
    <text evidence="3">Protein modification; protein ubiquitination.</text>
</comment>
<dbReference type="Proteomes" id="UP000039324">
    <property type="component" value="Unassembled WGS sequence"/>
</dbReference>
<dbReference type="OrthoDB" id="2342932at2759"/>
<evidence type="ECO:0000313" key="9">
    <source>
        <dbReference type="Proteomes" id="UP000290189"/>
    </source>
</evidence>
<dbReference type="PANTHER" id="PTHR11165">
    <property type="entry name" value="SKP1"/>
    <property type="match status" value="1"/>
</dbReference>
<dbReference type="Gene3D" id="3.30.710.10">
    <property type="entry name" value="Potassium Channel Kv1.1, Chain A"/>
    <property type="match status" value="1"/>
</dbReference>
<name>A0A0G4IWI8_PLABS</name>
<dbReference type="InterPro" id="IPR001232">
    <property type="entry name" value="SKP1-like"/>
</dbReference>
<dbReference type="SMART" id="SM00512">
    <property type="entry name" value="Skp1"/>
    <property type="match status" value="1"/>
</dbReference>
<dbReference type="AlphaFoldDB" id="A0A0G4IWI8"/>
<dbReference type="PIRSF" id="PIRSF028729">
    <property type="entry name" value="E3_ubiquit_lig_SCF_Skp"/>
    <property type="match status" value="1"/>
</dbReference>
<gene>
    <name evidence="6" type="ORF">PBRA_007388</name>
    <name evidence="7" type="ORF">PLBR_LOCUS5227</name>
</gene>
<evidence type="ECO:0000313" key="7">
    <source>
        <dbReference type="EMBL" id="SPQ98012.1"/>
    </source>
</evidence>
<evidence type="ECO:0000259" key="4">
    <source>
        <dbReference type="Pfam" id="PF01466"/>
    </source>
</evidence>
<evidence type="ECO:0000256" key="1">
    <source>
        <dbReference type="ARBA" id="ARBA00009993"/>
    </source>
</evidence>
<dbReference type="Pfam" id="PF03931">
    <property type="entry name" value="Skp1_POZ"/>
    <property type="match status" value="1"/>
</dbReference>
<feature type="domain" description="SKP1 component POZ" evidence="5">
    <location>
        <begin position="34"/>
        <end position="91"/>
    </location>
</feature>
<dbReference type="Proteomes" id="UP000290189">
    <property type="component" value="Unassembled WGS sequence"/>
</dbReference>
<reference evidence="7 9" key="2">
    <citation type="submission" date="2018-03" db="EMBL/GenBank/DDBJ databases">
        <authorList>
            <person name="Fogelqvist J."/>
        </authorList>
    </citation>
    <scope>NUCLEOTIDE SEQUENCE [LARGE SCALE GENOMIC DNA]</scope>
</reference>
<evidence type="ECO:0000256" key="3">
    <source>
        <dbReference type="PIRNR" id="PIRNR028729"/>
    </source>
</evidence>
<dbReference type="InterPro" id="IPR036296">
    <property type="entry name" value="SKP1-like_dim_sf"/>
</dbReference>
<evidence type="ECO:0000256" key="2">
    <source>
        <dbReference type="ARBA" id="ARBA00022786"/>
    </source>
</evidence>
<dbReference type="STRING" id="37360.A0A0G4IWI8"/>
<dbReference type="InterPro" id="IPR016897">
    <property type="entry name" value="SKP1"/>
</dbReference>
<feature type="domain" description="SKP1 component dimerisation" evidence="4">
    <location>
        <begin position="141"/>
        <end position="185"/>
    </location>
</feature>
<dbReference type="UniPathway" id="UPA00143"/>
<reference evidence="6 8" key="1">
    <citation type="submission" date="2015-02" db="EMBL/GenBank/DDBJ databases">
        <authorList>
            <person name="Chooi Y.-H."/>
        </authorList>
    </citation>
    <scope>NUCLEOTIDE SEQUENCE [LARGE SCALE GENOMIC DNA]</scope>
    <source>
        <strain evidence="6">E3</strain>
    </source>
</reference>
<evidence type="ECO:0000259" key="5">
    <source>
        <dbReference type="Pfam" id="PF03931"/>
    </source>
</evidence>
<organism evidence="6 8">
    <name type="scientific">Plasmodiophora brassicae</name>
    <name type="common">Clubroot disease agent</name>
    <dbReference type="NCBI Taxonomy" id="37360"/>
    <lineage>
        <taxon>Eukaryota</taxon>
        <taxon>Sar</taxon>
        <taxon>Rhizaria</taxon>
        <taxon>Endomyxa</taxon>
        <taxon>Phytomyxea</taxon>
        <taxon>Plasmodiophorida</taxon>
        <taxon>Plasmodiophoridae</taxon>
        <taxon>Plasmodiophora</taxon>
    </lineage>
</organism>
<evidence type="ECO:0000313" key="8">
    <source>
        <dbReference type="Proteomes" id="UP000039324"/>
    </source>
</evidence>
<keyword evidence="7" id="KW-0496">Mitochondrion</keyword>
<geneLocation type="mitochondrion" evidence="7"/>
<dbReference type="InterPro" id="IPR011333">
    <property type="entry name" value="SKP1/BTB/POZ_sf"/>
</dbReference>
<sequence>MAADEGNTSGAFSIDHELEKQLEACKGEVAQGTVTLVTSDGHAHVIPRSIAVMSEFIKNAVTLDTGAHELTLKHVDEVVIRPVIVWMCHHSSNPSRAISRPLRSANIAEIVGLWDANFLDSMPLELTFKVLLAANYLGLQALTELCCAKVASLMLGKTPKQIRKIFNTKDDFTPEEEKAIREEYAEFL</sequence>
<keyword evidence="2 3" id="KW-0833">Ubl conjugation pathway</keyword>
<dbReference type="GO" id="GO:0016567">
    <property type="term" value="P:protein ubiquitination"/>
    <property type="evidence" value="ECO:0007669"/>
    <property type="project" value="UniProtKB-UniPathway"/>
</dbReference>
<dbReference type="InterPro" id="IPR016072">
    <property type="entry name" value="Skp1_comp_dimer"/>
</dbReference>